<sequence>MTAIESGAHLLERQLEEAELEGLGTSLPVEFDVPREALALDARIPWCDERMASLASSLGDTKSLLQFVEGAIRFAPFDWAYVGVDPLKISSVLQGHTGAPLLMNLTAGAIAWRAGLQANLRSARMPAGAVPVRSTKGLLPSDVPSSERWCLVRDETAVDASSAVEAQWQPTLGPKAHSLAVVDAWVGLIRLAAEAHQRRGESDAVAHWTHILLSLDPFAPEWDSLVFGAA</sequence>
<name>A0AAD9IEK8_PROWI</name>
<reference evidence="1" key="1">
    <citation type="submission" date="2021-01" db="EMBL/GenBank/DDBJ databases">
        <authorList>
            <person name="Eckstrom K.M.E."/>
        </authorList>
    </citation>
    <scope>NUCLEOTIDE SEQUENCE</scope>
    <source>
        <strain evidence="1">UVCC 0001</strain>
    </source>
</reference>
<accession>A0AAD9IEK8</accession>
<keyword evidence="2" id="KW-1185">Reference proteome</keyword>
<gene>
    <name evidence="1" type="ORF">QBZ16_005478</name>
</gene>
<organism evidence="1 2">
    <name type="scientific">Prototheca wickerhamii</name>
    <dbReference type="NCBI Taxonomy" id="3111"/>
    <lineage>
        <taxon>Eukaryota</taxon>
        <taxon>Viridiplantae</taxon>
        <taxon>Chlorophyta</taxon>
        <taxon>core chlorophytes</taxon>
        <taxon>Trebouxiophyceae</taxon>
        <taxon>Chlorellales</taxon>
        <taxon>Chlorellaceae</taxon>
        <taxon>Prototheca</taxon>
    </lineage>
</organism>
<proteinExistence type="predicted"/>
<dbReference type="Proteomes" id="UP001255856">
    <property type="component" value="Unassembled WGS sequence"/>
</dbReference>
<protein>
    <submittedName>
        <fullName evidence="1">Uncharacterized protein</fullName>
    </submittedName>
</protein>
<comment type="caution">
    <text evidence="1">The sequence shown here is derived from an EMBL/GenBank/DDBJ whole genome shotgun (WGS) entry which is preliminary data.</text>
</comment>
<dbReference type="AlphaFoldDB" id="A0AAD9IEK8"/>
<dbReference type="EMBL" id="JASFZW010000009">
    <property type="protein sequence ID" value="KAK2076718.1"/>
    <property type="molecule type" value="Genomic_DNA"/>
</dbReference>
<evidence type="ECO:0000313" key="2">
    <source>
        <dbReference type="Proteomes" id="UP001255856"/>
    </source>
</evidence>
<evidence type="ECO:0000313" key="1">
    <source>
        <dbReference type="EMBL" id="KAK2076718.1"/>
    </source>
</evidence>